<dbReference type="KEGG" id="lse:F1C12_20925"/>
<sequence>MTKFMISFPSGAMHVTEEELPAVADAAHSVIREAQDAGVYVFGGGIDEGVGTVMVSGDGTITGGTYPETRLMDGGFTILDLPTRDAALEWAAKFATACRCQQEVREFQYDPLA</sequence>
<evidence type="ECO:0000259" key="2">
    <source>
        <dbReference type="Pfam" id="PF03795"/>
    </source>
</evidence>
<evidence type="ECO:0000256" key="1">
    <source>
        <dbReference type="ARBA" id="ARBA00007689"/>
    </source>
</evidence>
<dbReference type="RefSeq" id="WP_185276736.1">
    <property type="nucleotide sequence ID" value="NZ_CP043641.1"/>
</dbReference>
<dbReference type="InterPro" id="IPR005545">
    <property type="entry name" value="YCII"/>
</dbReference>
<dbReference type="InterPro" id="IPR011008">
    <property type="entry name" value="Dimeric_a/b-barrel"/>
</dbReference>
<dbReference type="Gene3D" id="3.30.70.1060">
    <property type="entry name" value="Dimeric alpha+beta barrel"/>
    <property type="match status" value="1"/>
</dbReference>
<dbReference type="Proteomes" id="UP000515511">
    <property type="component" value="Chromosome"/>
</dbReference>
<proteinExistence type="inferred from homology"/>
<organism evidence="3 4">
    <name type="scientific">Leifsonia shinshuensis</name>
    <dbReference type="NCBI Taxonomy" id="150026"/>
    <lineage>
        <taxon>Bacteria</taxon>
        <taxon>Bacillati</taxon>
        <taxon>Actinomycetota</taxon>
        <taxon>Actinomycetes</taxon>
        <taxon>Micrococcales</taxon>
        <taxon>Microbacteriaceae</taxon>
        <taxon>Leifsonia</taxon>
    </lineage>
</organism>
<protein>
    <submittedName>
        <fullName evidence="3">Transcription initiation protein</fullName>
    </submittedName>
</protein>
<feature type="domain" description="YCII-related" evidence="2">
    <location>
        <begin position="23"/>
        <end position="94"/>
    </location>
</feature>
<dbReference type="SUPFAM" id="SSF54909">
    <property type="entry name" value="Dimeric alpha+beta barrel"/>
    <property type="match status" value="1"/>
</dbReference>
<evidence type="ECO:0000313" key="3">
    <source>
        <dbReference type="EMBL" id="QNE37331.1"/>
    </source>
</evidence>
<evidence type="ECO:0000313" key="4">
    <source>
        <dbReference type="Proteomes" id="UP000515511"/>
    </source>
</evidence>
<dbReference type="Pfam" id="PF03795">
    <property type="entry name" value="YCII"/>
    <property type="match status" value="1"/>
</dbReference>
<dbReference type="EMBL" id="CP043641">
    <property type="protein sequence ID" value="QNE37331.1"/>
    <property type="molecule type" value="Genomic_DNA"/>
</dbReference>
<gene>
    <name evidence="3" type="ORF">F1C12_20925</name>
</gene>
<comment type="similarity">
    <text evidence="1">Belongs to the YciI family.</text>
</comment>
<reference evidence="4" key="1">
    <citation type="submission" date="2019-09" db="EMBL/GenBank/DDBJ databases">
        <title>Antimicrobial potential of Antarctic Bacteria.</title>
        <authorList>
            <person name="Benaud N."/>
            <person name="Edwards R.J."/>
            <person name="Ferrari B.C."/>
        </authorList>
    </citation>
    <scope>NUCLEOTIDE SEQUENCE [LARGE SCALE GENOMIC DNA]</scope>
    <source>
        <strain evidence="4">INR9</strain>
    </source>
</reference>
<accession>A0A7G6YFR6</accession>
<name>A0A7G6YFR6_9MICO</name>
<dbReference type="AlphaFoldDB" id="A0A7G6YFR6"/>